<sequence>LPWIDSIANGRPPLSTKQDSAPFHKFLKTQGLDGWREFSSSCHMLWPPNYLPELNPLDNYVWGGAG</sequence>
<protein>
    <submittedName>
        <fullName evidence="1">DDE_3 domain-containing protein</fullName>
    </submittedName>
</protein>
<evidence type="ECO:0000313" key="1">
    <source>
        <dbReference type="WBParaSite" id="HDID_0001065601-mRNA-1"/>
    </source>
</evidence>
<dbReference type="WBParaSite" id="HDID_0001065601-mRNA-1">
    <property type="protein sequence ID" value="HDID_0001065601-mRNA-1"/>
    <property type="gene ID" value="HDID_0001065601"/>
</dbReference>
<name>A0A0R3SY11_HYMDI</name>
<dbReference type="AlphaFoldDB" id="A0A0R3SY11"/>
<reference evidence="1" key="1">
    <citation type="submission" date="2017-02" db="UniProtKB">
        <authorList>
            <consortium name="WormBaseParasite"/>
        </authorList>
    </citation>
    <scope>IDENTIFICATION</scope>
</reference>
<organism evidence="1">
    <name type="scientific">Hymenolepis diminuta</name>
    <name type="common">Rat tapeworm</name>
    <dbReference type="NCBI Taxonomy" id="6216"/>
    <lineage>
        <taxon>Eukaryota</taxon>
        <taxon>Metazoa</taxon>
        <taxon>Spiralia</taxon>
        <taxon>Lophotrochozoa</taxon>
        <taxon>Platyhelminthes</taxon>
        <taxon>Cestoda</taxon>
        <taxon>Eucestoda</taxon>
        <taxon>Cyclophyllidea</taxon>
        <taxon>Hymenolepididae</taxon>
        <taxon>Hymenolepis</taxon>
    </lineage>
</organism>
<accession>A0A0R3SY11</accession>
<proteinExistence type="predicted"/>